<proteinExistence type="inferred from homology"/>
<evidence type="ECO:0000313" key="2">
    <source>
        <dbReference type="EMBL" id="RQD92111.1"/>
    </source>
</evidence>
<protein>
    <recommendedName>
        <fullName evidence="1">UPF0284 protein D5R95_00705</fullName>
    </recommendedName>
</protein>
<dbReference type="EMBL" id="QZAB01000054">
    <property type="protein sequence ID" value="RQD92111.1"/>
    <property type="molecule type" value="Genomic_DNA"/>
</dbReference>
<dbReference type="SUPFAM" id="SSF52733">
    <property type="entry name" value="Nicotinate mononucleotide:5,6-dimethylbenzimidazole phosphoribosyltransferase (CobT)"/>
    <property type="match status" value="1"/>
</dbReference>
<dbReference type="PANTHER" id="PTHR38811:SF1">
    <property type="entry name" value="UPF0284 PROTEIN SLL1500"/>
    <property type="match status" value="1"/>
</dbReference>
<gene>
    <name evidence="2" type="ORF">D5R95_00705</name>
</gene>
<name>A0A424Z4Z2_9EURY</name>
<dbReference type="GO" id="GO:0008939">
    <property type="term" value="F:nicotinate-nucleotide-dimethylbenzimidazole phosphoribosyltransferase activity"/>
    <property type="evidence" value="ECO:0007669"/>
    <property type="project" value="InterPro"/>
</dbReference>
<comment type="caution">
    <text evidence="2">The sequence shown here is derived from an EMBL/GenBank/DDBJ whole genome shotgun (WGS) entry which is preliminary data.</text>
</comment>
<sequence length="351" mass="37527">MDWIIPKCKHQAKTPIFLCVLSNTETAHIPNLSGAGESPDMTDYTPAGDAELVERGKVTSFDIVPMTPPYGTPTPAVITRVALKLSQVPYIFINSGLKVVPDVDMVDMKSPFGKDIREKIAVDDPKEIFERGVKIGEKLSNESDLITIGESIPGGTTTARGVLCALGYDGNVSSSCGTNPLDLKNKVVKEGMKISGVSFGSLQSSPFDAIKYLGDPMIPCVAGIAAGAKDTEIVLAGGTQMAAVAAVLKHLGELKDTMSIVTTKFIVNDNSAGFQKLIEEIGIPMYYADPGFSRSRHLGLQRYEDGYVKEGVGAGGALYLAAMRNIPQEQILKGIEELCLELGKFAEIHSE</sequence>
<dbReference type="InterPro" id="IPR002805">
    <property type="entry name" value="Nict_dMeBzImd_PRibTrfase_arc"/>
</dbReference>
<dbReference type="NCBIfam" id="NF003372">
    <property type="entry name" value="PRK04447.1-5"/>
    <property type="match status" value="1"/>
</dbReference>
<dbReference type="InterPro" id="IPR003200">
    <property type="entry name" value="Nict_dMeBzImd_PRibTrfase"/>
</dbReference>
<evidence type="ECO:0000313" key="3">
    <source>
        <dbReference type="Proteomes" id="UP000284763"/>
    </source>
</evidence>
<dbReference type="PANTHER" id="PTHR38811">
    <property type="match status" value="1"/>
</dbReference>
<dbReference type="CDD" id="cd02439">
    <property type="entry name" value="DMB-PRT_CobT"/>
    <property type="match status" value="1"/>
</dbReference>
<dbReference type="Proteomes" id="UP000284763">
    <property type="component" value="Unassembled WGS sequence"/>
</dbReference>
<comment type="similarity">
    <text evidence="1">Belongs to the UPF0284 family.</text>
</comment>
<reference evidence="2 3" key="1">
    <citation type="submission" date="2018-08" db="EMBL/GenBank/DDBJ databases">
        <title>The metabolism and importance of syntrophic acetate oxidation coupled to methane or sulfide production in haloalkaline environments.</title>
        <authorList>
            <person name="Timmers P.H.A."/>
            <person name="Vavourakis C.D."/>
            <person name="Sorokin D.Y."/>
            <person name="Sinninghe Damste J.S."/>
            <person name="Muyzer G."/>
            <person name="Stams A.J.M."/>
            <person name="Plugge C.M."/>
        </authorList>
    </citation>
    <scope>NUCLEOTIDE SEQUENCE [LARGE SCALE GENOMIC DNA]</scope>
    <source>
        <strain evidence="2">MSAO_Arc3</strain>
    </source>
</reference>
<evidence type="ECO:0000256" key="1">
    <source>
        <dbReference type="HAMAP-Rule" id="MF_01086"/>
    </source>
</evidence>
<dbReference type="InterPro" id="IPR036087">
    <property type="entry name" value="Nict_dMeBzImd_PRibTrfase_sf"/>
</dbReference>
<dbReference type="NCBIfam" id="TIGR00303">
    <property type="entry name" value="nicotinate mononucleotide-dependent phosphoribosyltransferase CobT"/>
    <property type="match status" value="1"/>
</dbReference>
<accession>A0A424Z4Z2</accession>
<dbReference type="AlphaFoldDB" id="A0A424Z4Z2"/>
<dbReference type="HAMAP" id="MF_01086">
    <property type="entry name" value="UPF0284"/>
    <property type="match status" value="1"/>
</dbReference>
<organism evidence="2 3">
    <name type="scientific">Methanosalsum natronophilum</name>
    <dbReference type="NCBI Taxonomy" id="768733"/>
    <lineage>
        <taxon>Archaea</taxon>
        <taxon>Methanobacteriati</taxon>
        <taxon>Methanobacteriota</taxon>
        <taxon>Stenosarchaea group</taxon>
        <taxon>Methanomicrobia</taxon>
        <taxon>Methanosarcinales</taxon>
        <taxon>Methanosarcinaceae</taxon>
        <taxon>Methanosalsum</taxon>
    </lineage>
</organism>
<dbReference type="Gene3D" id="3.40.50.10210">
    <property type="match status" value="1"/>
</dbReference>